<name>A0AAJ5W9V8_9SPHI</name>
<evidence type="ECO:0000259" key="1">
    <source>
        <dbReference type="Pfam" id="PF12867"/>
    </source>
</evidence>
<evidence type="ECO:0000313" key="2">
    <source>
        <dbReference type="EMBL" id="WEK21458.1"/>
    </source>
</evidence>
<dbReference type="Gene3D" id="1.20.120.450">
    <property type="entry name" value="dinb family like domain"/>
    <property type="match status" value="1"/>
</dbReference>
<organism evidence="2 3">
    <name type="scientific">Candidatus Pedobacter colombiensis</name>
    <dbReference type="NCBI Taxonomy" id="3121371"/>
    <lineage>
        <taxon>Bacteria</taxon>
        <taxon>Pseudomonadati</taxon>
        <taxon>Bacteroidota</taxon>
        <taxon>Sphingobacteriia</taxon>
        <taxon>Sphingobacteriales</taxon>
        <taxon>Sphingobacteriaceae</taxon>
        <taxon>Pedobacter</taxon>
    </lineage>
</organism>
<protein>
    <submittedName>
        <fullName evidence="2">DinB family protein</fullName>
    </submittedName>
</protein>
<accession>A0AAJ5W9V8</accession>
<sequence length="170" mass="19285">MNKNEIIKDLERTIAEFQQLISTFDEQQLNKVPFEGSWTPGQVAQHVSMANSGFADILNGPVKDTDRAPDQSVKKMEDILLDFTTKMQSPDFINPNMKVYNKAQLLNTLESIKSKVSKAIADLDLTQTCLTFELPGLGQLTRLEAIYFVIYHTQRHAYQLKNIINSYSAN</sequence>
<gene>
    <name evidence="2" type="ORF">P0Y49_09945</name>
</gene>
<dbReference type="SUPFAM" id="SSF109854">
    <property type="entry name" value="DinB/YfiT-like putative metalloenzymes"/>
    <property type="match status" value="1"/>
</dbReference>
<dbReference type="Proteomes" id="UP001214530">
    <property type="component" value="Chromosome"/>
</dbReference>
<dbReference type="EMBL" id="CP119313">
    <property type="protein sequence ID" value="WEK21458.1"/>
    <property type="molecule type" value="Genomic_DNA"/>
</dbReference>
<evidence type="ECO:0000313" key="3">
    <source>
        <dbReference type="Proteomes" id="UP001214530"/>
    </source>
</evidence>
<proteinExistence type="predicted"/>
<dbReference type="InterPro" id="IPR034660">
    <property type="entry name" value="DinB/YfiT-like"/>
</dbReference>
<dbReference type="Pfam" id="PF12867">
    <property type="entry name" value="DinB_2"/>
    <property type="match status" value="1"/>
</dbReference>
<dbReference type="InterPro" id="IPR024775">
    <property type="entry name" value="DinB-like"/>
</dbReference>
<feature type="domain" description="DinB-like" evidence="1">
    <location>
        <begin position="10"/>
        <end position="160"/>
    </location>
</feature>
<reference evidence="2" key="1">
    <citation type="submission" date="2023-03" db="EMBL/GenBank/DDBJ databases">
        <title>Andean soil-derived lignocellulolytic bacterial consortium as a source of novel taxa and putative plastic-active enzymes.</title>
        <authorList>
            <person name="Diaz-Garcia L."/>
            <person name="Chuvochina M."/>
            <person name="Feuerriegel G."/>
            <person name="Bunk B."/>
            <person name="Sproer C."/>
            <person name="Streit W.R."/>
            <person name="Rodriguez L.M."/>
            <person name="Overmann J."/>
            <person name="Jimenez D.J."/>
        </authorList>
    </citation>
    <scope>NUCLEOTIDE SEQUENCE</scope>
    <source>
        <strain evidence="2">MAG 3858</strain>
    </source>
</reference>
<dbReference type="AlphaFoldDB" id="A0AAJ5W9V8"/>